<proteinExistence type="inferred from homology"/>
<evidence type="ECO:0000256" key="8">
    <source>
        <dbReference type="ARBA" id="ARBA00023033"/>
    </source>
</evidence>
<dbReference type="GO" id="GO:0005506">
    <property type="term" value="F:iron ion binding"/>
    <property type="evidence" value="ECO:0007669"/>
    <property type="project" value="InterPro"/>
</dbReference>
<accession>A0A0H2SKQ9</accession>
<evidence type="ECO:0000313" key="11">
    <source>
        <dbReference type="EMBL" id="KLO17671.1"/>
    </source>
</evidence>
<feature type="binding site" description="axial binding residue" evidence="9">
    <location>
        <position position="392"/>
    </location>
    <ligand>
        <name>heme</name>
        <dbReference type="ChEBI" id="CHEBI:30413"/>
    </ligand>
    <ligandPart>
        <name>Fe</name>
        <dbReference type="ChEBI" id="CHEBI:18248"/>
    </ligandPart>
</feature>
<dbReference type="GO" id="GO:0004497">
    <property type="term" value="F:monooxygenase activity"/>
    <property type="evidence" value="ECO:0007669"/>
    <property type="project" value="UniProtKB-KW"/>
</dbReference>
<keyword evidence="6 10" id="KW-0560">Oxidoreductase</keyword>
<keyword evidence="4 9" id="KW-0349">Heme</keyword>
<evidence type="ECO:0000256" key="4">
    <source>
        <dbReference type="ARBA" id="ARBA00022617"/>
    </source>
</evidence>
<dbReference type="GO" id="GO:0020037">
    <property type="term" value="F:heme binding"/>
    <property type="evidence" value="ECO:0007669"/>
    <property type="project" value="InterPro"/>
</dbReference>
<evidence type="ECO:0000256" key="9">
    <source>
        <dbReference type="PIRSR" id="PIRSR602401-1"/>
    </source>
</evidence>
<dbReference type="GO" id="GO:0016705">
    <property type="term" value="F:oxidoreductase activity, acting on paired donors, with incorporation or reduction of molecular oxygen"/>
    <property type="evidence" value="ECO:0007669"/>
    <property type="project" value="InterPro"/>
</dbReference>
<dbReference type="InterPro" id="IPR017972">
    <property type="entry name" value="Cyt_P450_CS"/>
</dbReference>
<dbReference type="InParanoid" id="A0A0H2SKQ9"/>
<organism evidence="11 12">
    <name type="scientific">Schizopora paradoxa</name>
    <dbReference type="NCBI Taxonomy" id="27342"/>
    <lineage>
        <taxon>Eukaryota</taxon>
        <taxon>Fungi</taxon>
        <taxon>Dikarya</taxon>
        <taxon>Basidiomycota</taxon>
        <taxon>Agaricomycotina</taxon>
        <taxon>Agaricomycetes</taxon>
        <taxon>Hymenochaetales</taxon>
        <taxon>Schizoporaceae</taxon>
        <taxon>Schizopora</taxon>
    </lineage>
</organism>
<dbReference type="PRINTS" id="PR00385">
    <property type="entry name" value="P450"/>
</dbReference>
<name>A0A0H2SKQ9_9AGAM</name>
<evidence type="ECO:0000256" key="1">
    <source>
        <dbReference type="ARBA" id="ARBA00001971"/>
    </source>
</evidence>
<dbReference type="InterPro" id="IPR002401">
    <property type="entry name" value="Cyt_P450_E_grp-I"/>
</dbReference>
<reference evidence="11 12" key="1">
    <citation type="submission" date="2015-04" db="EMBL/GenBank/DDBJ databases">
        <title>Complete genome sequence of Schizopora paradoxa KUC8140, a cosmopolitan wood degrader in East Asia.</title>
        <authorList>
            <consortium name="DOE Joint Genome Institute"/>
            <person name="Min B."/>
            <person name="Park H."/>
            <person name="Jang Y."/>
            <person name="Kim J.-J."/>
            <person name="Kim K.H."/>
            <person name="Pangilinan J."/>
            <person name="Lipzen A."/>
            <person name="Riley R."/>
            <person name="Grigoriev I.V."/>
            <person name="Spatafora J.W."/>
            <person name="Choi I.-G."/>
        </authorList>
    </citation>
    <scope>NUCLEOTIDE SEQUENCE [LARGE SCALE GENOMIC DNA]</scope>
    <source>
        <strain evidence="11 12">KUC8140</strain>
    </source>
</reference>
<dbReference type="InterPro" id="IPR001128">
    <property type="entry name" value="Cyt_P450"/>
</dbReference>
<evidence type="ECO:0000256" key="6">
    <source>
        <dbReference type="ARBA" id="ARBA00023002"/>
    </source>
</evidence>
<comment type="cofactor">
    <cofactor evidence="1 9">
        <name>heme</name>
        <dbReference type="ChEBI" id="CHEBI:30413"/>
    </cofactor>
</comment>
<evidence type="ECO:0000256" key="2">
    <source>
        <dbReference type="ARBA" id="ARBA00005179"/>
    </source>
</evidence>
<keyword evidence="5 9" id="KW-0479">Metal-binding</keyword>
<dbReference type="CDD" id="cd11065">
    <property type="entry name" value="CYP64-like"/>
    <property type="match status" value="1"/>
</dbReference>
<evidence type="ECO:0000256" key="3">
    <source>
        <dbReference type="ARBA" id="ARBA00010617"/>
    </source>
</evidence>
<dbReference type="Proteomes" id="UP000053477">
    <property type="component" value="Unassembled WGS sequence"/>
</dbReference>
<keyword evidence="12" id="KW-1185">Reference proteome</keyword>
<dbReference type="InterPro" id="IPR036396">
    <property type="entry name" value="Cyt_P450_sf"/>
</dbReference>
<dbReference type="Gene3D" id="1.10.630.10">
    <property type="entry name" value="Cytochrome P450"/>
    <property type="match status" value="1"/>
</dbReference>
<protein>
    <submittedName>
        <fullName evidence="11">Cytochrome P450</fullName>
    </submittedName>
</protein>
<evidence type="ECO:0000256" key="7">
    <source>
        <dbReference type="ARBA" id="ARBA00023004"/>
    </source>
</evidence>
<dbReference type="STRING" id="27342.A0A0H2SKQ9"/>
<dbReference type="EMBL" id="KQ085902">
    <property type="protein sequence ID" value="KLO17671.1"/>
    <property type="molecule type" value="Genomic_DNA"/>
</dbReference>
<comment type="similarity">
    <text evidence="3 10">Belongs to the cytochrome P450 family.</text>
</comment>
<comment type="pathway">
    <text evidence="2">Secondary metabolite biosynthesis.</text>
</comment>
<dbReference type="Pfam" id="PF00067">
    <property type="entry name" value="p450"/>
    <property type="match status" value="1"/>
</dbReference>
<dbReference type="AlphaFoldDB" id="A0A0H2SKQ9"/>
<dbReference type="PRINTS" id="PR00463">
    <property type="entry name" value="EP450I"/>
</dbReference>
<dbReference type="OrthoDB" id="2789670at2759"/>
<dbReference type="InterPro" id="IPR050364">
    <property type="entry name" value="Cytochrome_P450_fung"/>
</dbReference>
<sequence length="467" mass="52856">MPRKNEWETITKWGKQYGDVVRVTVLGKDLIFLNTAKAANDLFERRSSIYSDRPRLPLINELMGHDWNFGFMPYGDEWRRHRKVFVSKFGPGNVHIFNPIQERAVAQLLDRMLCTPKDFLDHLRLHAGQLIMMSVYGIPVQSREDRYISVAQAVMDAVSDAAKPGAWLVDMFPILKHLPAWFPGAYYKKVAKQWSSDVNELRKAPFGVAKSLMLKGLPAPSFVSELLEEMKDPKDEEEAIVRDCAALAYGAGSDTSVSTLSAFMLAMVLFPEVQKKAQAEVDSIVGSQRLPTFADKEDMPYVFAVMKETLRWHSVAPQGLPHQLREDDVYNGYRIPAGSIVVGNTWGILHDPDVYPEPMSFKPERYLNSEGKLDYVAIDPARYSFGYGRRICAGVHYAENTLWITIAQLLATFDIRHAIDKHGRLIEAKLEARSGIISHPAPFECSITPRSEQTKQLVEQANAKLVW</sequence>
<keyword evidence="8 10" id="KW-0503">Monooxygenase</keyword>
<evidence type="ECO:0000313" key="12">
    <source>
        <dbReference type="Proteomes" id="UP000053477"/>
    </source>
</evidence>
<gene>
    <name evidence="11" type="ORF">SCHPADRAFT_821070</name>
</gene>
<dbReference type="SUPFAM" id="SSF48264">
    <property type="entry name" value="Cytochrome P450"/>
    <property type="match status" value="1"/>
</dbReference>
<evidence type="ECO:0000256" key="10">
    <source>
        <dbReference type="RuleBase" id="RU000461"/>
    </source>
</evidence>
<evidence type="ECO:0000256" key="5">
    <source>
        <dbReference type="ARBA" id="ARBA00022723"/>
    </source>
</evidence>
<dbReference type="PANTHER" id="PTHR46300:SF7">
    <property type="entry name" value="P450, PUTATIVE (EUROFUNG)-RELATED"/>
    <property type="match status" value="1"/>
</dbReference>
<dbReference type="PANTHER" id="PTHR46300">
    <property type="entry name" value="P450, PUTATIVE (EUROFUNG)-RELATED-RELATED"/>
    <property type="match status" value="1"/>
</dbReference>
<keyword evidence="7 9" id="KW-0408">Iron</keyword>
<dbReference type="PROSITE" id="PS00086">
    <property type="entry name" value="CYTOCHROME_P450"/>
    <property type="match status" value="1"/>
</dbReference>